<dbReference type="AlphaFoldDB" id="A0A1A9UQZ9"/>
<evidence type="ECO:0000313" key="2">
    <source>
        <dbReference type="Proteomes" id="UP000078200"/>
    </source>
</evidence>
<dbReference type="Proteomes" id="UP000078200">
    <property type="component" value="Unassembled WGS sequence"/>
</dbReference>
<organism evidence="1 2">
    <name type="scientific">Glossina austeni</name>
    <name type="common">Savannah tsetse fly</name>
    <dbReference type="NCBI Taxonomy" id="7395"/>
    <lineage>
        <taxon>Eukaryota</taxon>
        <taxon>Metazoa</taxon>
        <taxon>Ecdysozoa</taxon>
        <taxon>Arthropoda</taxon>
        <taxon>Hexapoda</taxon>
        <taxon>Insecta</taxon>
        <taxon>Pterygota</taxon>
        <taxon>Neoptera</taxon>
        <taxon>Endopterygota</taxon>
        <taxon>Diptera</taxon>
        <taxon>Brachycera</taxon>
        <taxon>Muscomorpha</taxon>
        <taxon>Hippoboscoidea</taxon>
        <taxon>Glossinidae</taxon>
        <taxon>Glossina</taxon>
    </lineage>
</organism>
<protein>
    <submittedName>
        <fullName evidence="1">Uncharacterized protein</fullName>
    </submittedName>
</protein>
<sequence>MSELIVIFQKLNEFLDHALVWEQIEEIYEAQRTKNAVTTAHNETEESSEQLMNLPLIQKTLANDQIGFLLLDLCTTIRSLRTDPCESYDNTYDCWDQLIKAVPRDPYLAFVYAIGGLLQVSPLKQAHIKISLLVVDVYFLSLTIPGAKGYHIFHEDIITHCLQVFAHIERIQNPEFRLQLQASHQQIVSLWLQFSTLCDDLKLVLRYVHLSDHQGTRNAILRKLIDIQYLNHEKGYANACK</sequence>
<proteinExistence type="predicted"/>
<keyword evidence="2" id="KW-1185">Reference proteome</keyword>
<dbReference type="VEuPathDB" id="VectorBase:GAUT012566"/>
<accession>A0A1A9UQZ9</accession>
<reference evidence="1" key="1">
    <citation type="submission" date="2020-05" db="UniProtKB">
        <authorList>
            <consortium name="EnsemblMetazoa"/>
        </authorList>
    </citation>
    <scope>IDENTIFICATION</scope>
    <source>
        <strain evidence="1">TTRI</strain>
    </source>
</reference>
<name>A0A1A9UQZ9_GLOAU</name>
<dbReference type="STRING" id="7395.A0A1A9UQZ9"/>
<dbReference type="EnsemblMetazoa" id="GAUT012566-RA">
    <property type="protein sequence ID" value="GAUT012566-PA"/>
    <property type="gene ID" value="GAUT012566"/>
</dbReference>
<evidence type="ECO:0000313" key="1">
    <source>
        <dbReference type="EnsemblMetazoa" id="GAUT012566-PA"/>
    </source>
</evidence>